<dbReference type="Gene3D" id="3.30.420.40">
    <property type="match status" value="1"/>
</dbReference>
<dbReference type="EMBL" id="DQ084250">
    <property type="protein sequence ID" value="AAY89268.1"/>
    <property type="molecule type" value="Genomic_DNA"/>
</dbReference>
<evidence type="ECO:0000313" key="2">
    <source>
        <dbReference type="EMBL" id="AAY89268.1"/>
    </source>
</evidence>
<feature type="domain" description="Hydantoinase A/oxoprolinase" evidence="1">
    <location>
        <begin position="65"/>
        <end position="335"/>
    </location>
</feature>
<dbReference type="InterPro" id="IPR002821">
    <property type="entry name" value="Hydantoinase_A"/>
</dbReference>
<dbReference type="SUPFAM" id="SSF53067">
    <property type="entry name" value="Actin-like ATPase domain"/>
    <property type="match status" value="1"/>
</dbReference>
<name>Q4JIP6_9BACT</name>
<reference evidence="2" key="1">
    <citation type="journal article" date="2005" name="Appl. Environ. Microbiol.">
        <title>Highly divergent genes for methanopterin-linked C1 transfer reactions in Lake Washington, assessed via metagenomic analysis and mRNA detection.</title>
        <authorList>
            <person name="Kalyuzhnaya M.G."/>
            <person name="Bowerman S."/>
            <person name="Nercessian O."/>
            <person name="Lidstrom M.E."/>
            <person name="Chistoserdova L."/>
        </authorList>
    </citation>
    <scope>NUCLEOTIDE SEQUENCE</scope>
</reference>
<dbReference type="Pfam" id="PF01968">
    <property type="entry name" value="Hydantoinase_A"/>
    <property type="match status" value="1"/>
</dbReference>
<organism evidence="2">
    <name type="scientific">uncultured bacterium BAC10-10</name>
    <dbReference type="NCBI Taxonomy" id="333372"/>
    <lineage>
        <taxon>Bacteria</taxon>
        <taxon>environmental samples</taxon>
    </lineage>
</organism>
<dbReference type="NCBIfam" id="TIGR03123">
    <property type="entry name" value="one_C_unchar_1"/>
    <property type="match status" value="1"/>
</dbReference>
<proteinExistence type="predicted"/>
<accession>Q4JIP6</accession>
<dbReference type="InterPro" id="IPR043129">
    <property type="entry name" value="ATPase_NBD"/>
</dbReference>
<dbReference type="GO" id="GO:0016787">
    <property type="term" value="F:hydrolase activity"/>
    <property type="evidence" value="ECO:0007669"/>
    <property type="project" value="InterPro"/>
</dbReference>
<dbReference type="AlphaFoldDB" id="Q4JIP6"/>
<protein>
    <submittedName>
        <fullName evidence="2">Putative tetrahydromethanopterin biosynthesis protein</fullName>
    </submittedName>
</protein>
<sequence>MRPPIIGWDVGGANVKAALITDSHQNPSAVLERPFALWRDPTRLPEVLAEVAGRLGIEHRASAMAVTMTAELADCFSTKREGVASVLDAFCAAFPGLEPWIYGVDGRFRTVGQAREESHVVAAANWMASATWVARSTADALFLDVGSTTTDIIPIVSGGVDVRGRTDLARLESGELVYTGALRTPVAAIVRAVPVQGSRCRVAAEYFALSADVYRWLGRIDEQGYTCETPDGRGRSRREAGIRLARVVCADMDMLGPDEITAIAEHVARAQVRQVASAIRRVMRRLGPKCPRVAVLAGQGRFIAQAAAETMRLATRDLASEAGSAAARAAPAAAVAYLLAESPDV</sequence>
<evidence type="ECO:0000259" key="1">
    <source>
        <dbReference type="Pfam" id="PF01968"/>
    </source>
</evidence>
<gene>
    <name evidence="2" type="primary">orf9</name>
</gene>
<dbReference type="Gene3D" id="3.30.420.190">
    <property type="entry name" value="conserved archaeal protein q6m145"/>
    <property type="match status" value="1"/>
</dbReference>
<dbReference type="InterPro" id="IPR002756">
    <property type="entry name" value="MfnF"/>
</dbReference>
<reference evidence="2" key="2">
    <citation type="journal article" date="2005" name="J. Bacteriol.">
        <title>MtdC, a novel class of methylene tetrahydromethanopterin dehydrogenases.</title>
        <authorList>
            <person name="Vorholt J.A."/>
            <person name="Kalyuzhnaya M.G."/>
            <person name="Hagemeier C.H."/>
            <person name="Lidstrom M.E."/>
            <person name="Chistoserdova L."/>
        </authorList>
    </citation>
    <scope>NUCLEOTIDE SEQUENCE</scope>
</reference>